<reference evidence="1" key="1">
    <citation type="journal article" date="2023" name="Insect Mol. Biol.">
        <title>Genome sequencing provides insights into the evolution of gene families encoding plant cell wall-degrading enzymes in longhorned beetles.</title>
        <authorList>
            <person name="Shin N.R."/>
            <person name="Okamura Y."/>
            <person name="Kirsch R."/>
            <person name="Pauchet Y."/>
        </authorList>
    </citation>
    <scope>NUCLEOTIDE SEQUENCE</scope>
    <source>
        <strain evidence="1">RBIC_L_NR</strain>
    </source>
</reference>
<evidence type="ECO:0008006" key="3">
    <source>
        <dbReference type="Google" id="ProtNLM"/>
    </source>
</evidence>
<comment type="caution">
    <text evidence="1">The sequence shown here is derived from an EMBL/GenBank/DDBJ whole genome shotgun (WGS) entry which is preliminary data.</text>
</comment>
<evidence type="ECO:0000313" key="1">
    <source>
        <dbReference type="EMBL" id="KAJ8935539.1"/>
    </source>
</evidence>
<keyword evidence="2" id="KW-1185">Reference proteome</keyword>
<name>A0AAV8XAN8_9CUCU</name>
<dbReference type="Proteomes" id="UP001162156">
    <property type="component" value="Unassembled WGS sequence"/>
</dbReference>
<sequence>MAIGESLGHDLYRLSISRSTIRRCRQKLRKERAENIKKLLNKTEITAGVIHCDGKILPAITGKEKVERLTIILTSGDKEMLLGVPVLPDGTGKEQADAVYQSLLEWDLENEMKALCFDTIASNTGYINGACTLLEHNLNTNLMYLPCRHHIFEIILKSVFDVKMPALSGPNVPIFKPFQDSWKNINKTNFKSEIDSAYIKNTLDDVSDDILKFVKDTLKLQQPRED</sequence>
<accession>A0AAV8XAN8</accession>
<gene>
    <name evidence="1" type="ORF">NQ314_012743</name>
</gene>
<dbReference type="AlphaFoldDB" id="A0AAV8XAN8"/>
<proteinExistence type="predicted"/>
<evidence type="ECO:0000313" key="2">
    <source>
        <dbReference type="Proteomes" id="UP001162156"/>
    </source>
</evidence>
<organism evidence="1 2">
    <name type="scientific">Rhamnusium bicolor</name>
    <dbReference type="NCBI Taxonomy" id="1586634"/>
    <lineage>
        <taxon>Eukaryota</taxon>
        <taxon>Metazoa</taxon>
        <taxon>Ecdysozoa</taxon>
        <taxon>Arthropoda</taxon>
        <taxon>Hexapoda</taxon>
        <taxon>Insecta</taxon>
        <taxon>Pterygota</taxon>
        <taxon>Neoptera</taxon>
        <taxon>Endopterygota</taxon>
        <taxon>Coleoptera</taxon>
        <taxon>Polyphaga</taxon>
        <taxon>Cucujiformia</taxon>
        <taxon>Chrysomeloidea</taxon>
        <taxon>Cerambycidae</taxon>
        <taxon>Lepturinae</taxon>
        <taxon>Rhagiini</taxon>
        <taxon>Rhamnusium</taxon>
    </lineage>
</organism>
<dbReference type="EMBL" id="JANEYF010003560">
    <property type="protein sequence ID" value="KAJ8935539.1"/>
    <property type="molecule type" value="Genomic_DNA"/>
</dbReference>
<protein>
    <recommendedName>
        <fullName evidence="3">DUF659 domain-containing protein</fullName>
    </recommendedName>
</protein>